<dbReference type="PROSITE" id="PS51197">
    <property type="entry name" value="HTH_RRF2_2"/>
    <property type="match status" value="1"/>
</dbReference>
<dbReference type="GO" id="GO:0005829">
    <property type="term" value="C:cytosol"/>
    <property type="evidence" value="ECO:0007669"/>
    <property type="project" value="TreeGrafter"/>
</dbReference>
<dbReference type="SUPFAM" id="SSF46785">
    <property type="entry name" value="Winged helix' DNA-binding domain"/>
    <property type="match status" value="1"/>
</dbReference>
<dbReference type="Pfam" id="PF02082">
    <property type="entry name" value="Rrf2"/>
    <property type="match status" value="1"/>
</dbReference>
<dbReference type="PANTHER" id="PTHR33221:SF15">
    <property type="entry name" value="HTH-TYPE TRANSCRIPTIONAL REGULATOR YWGB-RELATED"/>
    <property type="match status" value="1"/>
</dbReference>
<dbReference type="eggNOG" id="ENOG5030KSG">
    <property type="taxonomic scope" value="Bacteria"/>
</dbReference>
<dbReference type="Gene3D" id="1.10.10.10">
    <property type="entry name" value="Winged helix-like DNA-binding domain superfamily/Winged helix DNA-binding domain"/>
    <property type="match status" value="1"/>
</dbReference>
<dbReference type="STRING" id="1433126.BN938_1005"/>
<evidence type="ECO:0000313" key="2">
    <source>
        <dbReference type="Proteomes" id="UP000027616"/>
    </source>
</evidence>
<evidence type="ECO:0000313" key="1">
    <source>
        <dbReference type="EMBL" id="CDN31103.1"/>
    </source>
</evidence>
<dbReference type="OrthoDB" id="1009265at2"/>
<organism evidence="1 2">
    <name type="scientific">Mucinivorans hirudinis</name>
    <dbReference type="NCBI Taxonomy" id="1433126"/>
    <lineage>
        <taxon>Bacteria</taxon>
        <taxon>Pseudomonadati</taxon>
        <taxon>Bacteroidota</taxon>
        <taxon>Bacteroidia</taxon>
        <taxon>Bacteroidales</taxon>
        <taxon>Rikenellaceae</taxon>
        <taxon>Mucinivorans</taxon>
    </lineage>
</organism>
<dbReference type="HOGENOM" id="CLU_1765950_0_0_10"/>
<dbReference type="KEGG" id="rbc:BN938_1005"/>
<dbReference type="AlphaFoldDB" id="A0A060RBD1"/>
<keyword evidence="2" id="KW-1185">Reference proteome</keyword>
<proteinExistence type="predicted"/>
<dbReference type="InterPro" id="IPR036390">
    <property type="entry name" value="WH_DNA-bd_sf"/>
</dbReference>
<dbReference type="Proteomes" id="UP000027616">
    <property type="component" value="Chromosome I"/>
</dbReference>
<dbReference type="PANTHER" id="PTHR33221">
    <property type="entry name" value="WINGED HELIX-TURN-HELIX TRANSCRIPTIONAL REGULATOR, RRF2 FAMILY"/>
    <property type="match status" value="1"/>
</dbReference>
<dbReference type="InterPro" id="IPR036388">
    <property type="entry name" value="WH-like_DNA-bd_sf"/>
</dbReference>
<protein>
    <recommendedName>
        <fullName evidence="3">Rrf2 family transcriptional regulator</fullName>
    </recommendedName>
</protein>
<sequence>MLIVTRLGVIACRYLVKGYYENRYISAPEIAEYHNMNVRALMPALRQLTRMGILRSRVGGKEPGFIFANDPAELTLYKILNVLEGDAQFNCCKELMPNLRCDCKDKTLCGVFSFFSGVIDGASARLRTISVADYAGRVTIGLPQHLE</sequence>
<name>A0A060RBD1_9BACT</name>
<reference evidence="1 2" key="1">
    <citation type="journal article" date="2015" name="Genome Announc.">
        <title>Complete Genome Sequence of the Novel Leech Symbiont Mucinivorans hirudinis M3T.</title>
        <authorList>
            <person name="Nelson M.C."/>
            <person name="Bomar L."/>
            <person name="Graf J."/>
        </authorList>
    </citation>
    <scope>NUCLEOTIDE SEQUENCE [LARGE SCALE GENOMIC DNA]</scope>
    <source>
        <strain evidence="2">M3</strain>
    </source>
</reference>
<accession>A0A060RBD1</accession>
<dbReference type="EMBL" id="HG934468">
    <property type="protein sequence ID" value="CDN31103.1"/>
    <property type="molecule type" value="Genomic_DNA"/>
</dbReference>
<gene>
    <name evidence="1" type="ORF">BN938_1005</name>
</gene>
<dbReference type="InterPro" id="IPR000944">
    <property type="entry name" value="Tscrpt_reg_Rrf2"/>
</dbReference>
<dbReference type="GO" id="GO:0003700">
    <property type="term" value="F:DNA-binding transcription factor activity"/>
    <property type="evidence" value="ECO:0007669"/>
    <property type="project" value="TreeGrafter"/>
</dbReference>
<evidence type="ECO:0008006" key="3">
    <source>
        <dbReference type="Google" id="ProtNLM"/>
    </source>
</evidence>